<dbReference type="InterPro" id="IPR005835">
    <property type="entry name" value="NTP_transferase_dom"/>
</dbReference>
<dbReference type="RefSeq" id="WP_168661176.1">
    <property type="nucleotide sequence ID" value="NZ_CP051180.1"/>
</dbReference>
<protein>
    <submittedName>
        <fullName evidence="4">Nucleotidyltransferase family protein</fullName>
    </submittedName>
</protein>
<dbReference type="InterPro" id="IPR050065">
    <property type="entry name" value="GlmU-like"/>
</dbReference>
<proteinExistence type="predicted"/>
<dbReference type="PANTHER" id="PTHR43584">
    <property type="entry name" value="NUCLEOTIDYL TRANSFERASE"/>
    <property type="match status" value="1"/>
</dbReference>
<keyword evidence="1 4" id="KW-0808">Transferase</keyword>
<feature type="domain" description="Nucleotidyl transferase" evidence="3">
    <location>
        <begin position="2"/>
        <end position="118"/>
    </location>
</feature>
<evidence type="ECO:0000313" key="5">
    <source>
        <dbReference type="Proteomes" id="UP000501602"/>
    </source>
</evidence>
<evidence type="ECO:0000256" key="1">
    <source>
        <dbReference type="ARBA" id="ARBA00022679"/>
    </source>
</evidence>
<dbReference type="KEGG" id="fes:HER31_13490"/>
<dbReference type="GO" id="GO:0016779">
    <property type="term" value="F:nucleotidyltransferase activity"/>
    <property type="evidence" value="ECO:0007669"/>
    <property type="project" value="UniProtKB-KW"/>
</dbReference>
<sequence length="223" mass="23987">MKAMILAAGRGERMRPLTDSTPKPLIPLLGKPLIEYHLENLALAGFTEIVINLGHLGEQIPQALGDGSRWGLSIAYSDEQGMPLETGGGLLKALPLLGQQPFLLINGDVYCPYPWQQVTLPVGKVAHLLMVANPEHNPSGDFSLDNGLLSQHGEAKLTYSGCAIIDPQLLAGSQPGRFPLAPLLRAAMEQGQVSGHRITQPWCDVGTVARLQQLEKQLDAHLG</sequence>
<dbReference type="Proteomes" id="UP000501602">
    <property type="component" value="Chromosome"/>
</dbReference>
<dbReference type="InterPro" id="IPR029044">
    <property type="entry name" value="Nucleotide-diphossugar_trans"/>
</dbReference>
<dbReference type="SUPFAM" id="SSF53448">
    <property type="entry name" value="Nucleotide-diphospho-sugar transferases"/>
    <property type="match status" value="1"/>
</dbReference>
<dbReference type="AlphaFoldDB" id="A0A6H1UGU1"/>
<evidence type="ECO:0000313" key="4">
    <source>
        <dbReference type="EMBL" id="QIZ77820.1"/>
    </source>
</evidence>
<keyword evidence="5" id="KW-1185">Reference proteome</keyword>
<dbReference type="Gene3D" id="3.90.550.10">
    <property type="entry name" value="Spore Coat Polysaccharide Biosynthesis Protein SpsA, Chain A"/>
    <property type="match status" value="1"/>
</dbReference>
<name>A0A6H1UGU1_9GAMM</name>
<dbReference type="EMBL" id="CP051180">
    <property type="protein sequence ID" value="QIZ77820.1"/>
    <property type="molecule type" value="Genomic_DNA"/>
</dbReference>
<reference evidence="4 5" key="1">
    <citation type="submission" date="2020-04" db="EMBL/GenBank/DDBJ databases">
        <title>Ferrimonas sp. S7 isolated from sea water.</title>
        <authorList>
            <person name="Bae S.S."/>
            <person name="Baek K."/>
        </authorList>
    </citation>
    <scope>NUCLEOTIDE SEQUENCE [LARGE SCALE GENOMIC DNA]</scope>
    <source>
        <strain evidence="4 5">S7</strain>
    </source>
</reference>
<organism evidence="4 5">
    <name type="scientific">Ferrimonas lipolytica</name>
    <dbReference type="NCBI Taxonomy" id="2724191"/>
    <lineage>
        <taxon>Bacteria</taxon>
        <taxon>Pseudomonadati</taxon>
        <taxon>Pseudomonadota</taxon>
        <taxon>Gammaproteobacteria</taxon>
        <taxon>Alteromonadales</taxon>
        <taxon>Ferrimonadaceae</taxon>
        <taxon>Ferrimonas</taxon>
    </lineage>
</organism>
<dbReference type="Pfam" id="PF00483">
    <property type="entry name" value="NTP_transferase"/>
    <property type="match status" value="1"/>
</dbReference>
<keyword evidence="2" id="KW-0548">Nucleotidyltransferase</keyword>
<accession>A0A6H1UGU1</accession>
<dbReference type="NCBIfam" id="NF045761">
    <property type="entry name" value="NAMPUrTaseMurU"/>
    <property type="match status" value="1"/>
</dbReference>
<evidence type="ECO:0000256" key="2">
    <source>
        <dbReference type="ARBA" id="ARBA00022695"/>
    </source>
</evidence>
<evidence type="ECO:0000259" key="3">
    <source>
        <dbReference type="Pfam" id="PF00483"/>
    </source>
</evidence>
<gene>
    <name evidence="4" type="ORF">HER31_13490</name>
</gene>
<dbReference type="CDD" id="cd06422">
    <property type="entry name" value="NTP_transferase_like_1"/>
    <property type="match status" value="1"/>
</dbReference>
<dbReference type="InterPro" id="IPR054790">
    <property type="entry name" value="MurU"/>
</dbReference>
<dbReference type="PANTHER" id="PTHR43584:SF8">
    <property type="entry name" value="N-ACETYLMURAMATE ALPHA-1-PHOSPHATE URIDYLYLTRANSFERASE"/>
    <property type="match status" value="1"/>
</dbReference>